<dbReference type="EMBL" id="HE611333">
    <property type="protein sequence ID" value="CCE60815.1"/>
    <property type="molecule type" value="Genomic_DNA"/>
</dbReference>
<sequence>MHIVLKYVSTWLLSAFAKELAGEIVVITLRRWAAKTDSTLDNEIVEAVARKLDVK</sequence>
<dbReference type="RefSeq" id="YP_006382520.1">
    <property type="nucleotide sequence ID" value="NC_017971.2"/>
</dbReference>
<proteinExistence type="predicted"/>
<evidence type="ECO:0000313" key="1">
    <source>
        <dbReference type="EMBL" id="CCE60815.1"/>
    </source>
</evidence>
<dbReference type="KEGG" id="vg:12979172"/>
<dbReference type="GeneID" id="12979172"/>
<organism evidence="1 2">
    <name type="scientific">Pseudomonas phage tf</name>
    <dbReference type="NCBI Taxonomy" id="1114179"/>
    <lineage>
        <taxon>Viruses</taxon>
        <taxon>Duplodnaviria</taxon>
        <taxon>Heunggongvirae</taxon>
        <taxon>Uroviricota</taxon>
        <taxon>Caudoviricetes</taxon>
        <taxon>Krylovvirus</taxon>
        <taxon>Krylovvirus tf</taxon>
    </lineage>
</organism>
<reference evidence="1 2" key="1">
    <citation type="journal article" date="2012" name="PLoS ONE">
        <title>Genomic Analysis of Pseudomonas putida Phage tf with Localized Single-Strand DNA Interruptions.</title>
        <authorList>
            <person name="Glukhov A.S."/>
            <person name="Krutilina A.I."/>
            <person name="Shlyapnikov M.G."/>
            <person name="Severinov K."/>
            <person name="Lavysh D."/>
            <person name="Kochetkov V.V."/>
            <person name="McGrath J.W."/>
            <person name="de Leeuwe C."/>
            <person name="Shaburova O.V."/>
            <person name="Krylov V.N."/>
            <person name="Akulenko N.V."/>
            <person name="Kulakov L.A."/>
        </authorList>
    </citation>
    <scope>NUCLEOTIDE SEQUENCE [LARGE SCALE GENOMIC DNA]</scope>
</reference>
<evidence type="ECO:0000313" key="2">
    <source>
        <dbReference type="Proteomes" id="UP000002867"/>
    </source>
</evidence>
<keyword evidence="2" id="KW-1185">Reference proteome</keyword>
<gene>
    <name evidence="1" type="ORF">tf_62</name>
</gene>
<accession>I2FLT1</accession>
<dbReference type="Proteomes" id="UP000002867">
    <property type="component" value="Segment"/>
</dbReference>
<protein>
    <submittedName>
        <fullName evidence="1">Uncharacterized protein</fullName>
    </submittedName>
</protein>
<name>I2FLT1_9CAUD</name>